<proteinExistence type="predicted"/>
<evidence type="ECO:0000256" key="1">
    <source>
        <dbReference type="SAM" id="MobiDB-lite"/>
    </source>
</evidence>
<sequence length="225" mass="24094">MSPGGKVKDLGGSCCKSRGGGGAPKRAPAPPATGATPGDQFPRTSPRGLHDIQEEEEDESLQGNGVGSGASSGVDSTDRRRKKMQAEQGCIGELHKYHSRYLKSRRHTLANVRTVTTVMTGEAPVIVIFTMTVTTRAVITVTTEAPVTVIFTMTVTSKTVITVMTEAPVIVIFIMKVTTRAVITCQDRSSVIEAPVIDIFIMSVMSKTVITVIQKLLLLPSLPRQ</sequence>
<gene>
    <name evidence="2" type="ORF">GE061_008120</name>
</gene>
<comment type="caution">
    <text evidence="2">The sequence shown here is derived from an EMBL/GenBank/DDBJ whole genome shotgun (WGS) entry which is preliminary data.</text>
</comment>
<evidence type="ECO:0000313" key="3">
    <source>
        <dbReference type="Proteomes" id="UP000466442"/>
    </source>
</evidence>
<keyword evidence="3" id="KW-1185">Reference proteome</keyword>
<dbReference type="OrthoDB" id="6631045at2759"/>
<dbReference type="Proteomes" id="UP000466442">
    <property type="component" value="Linkage Group LG16"/>
</dbReference>
<name>A0A8S9WNK6_APOLU</name>
<protein>
    <submittedName>
        <fullName evidence="2">Uncharacterized protein</fullName>
    </submittedName>
</protein>
<organism evidence="2 3">
    <name type="scientific">Apolygus lucorum</name>
    <name type="common">Small green plant bug</name>
    <name type="synonym">Lygocoris lucorum</name>
    <dbReference type="NCBI Taxonomy" id="248454"/>
    <lineage>
        <taxon>Eukaryota</taxon>
        <taxon>Metazoa</taxon>
        <taxon>Ecdysozoa</taxon>
        <taxon>Arthropoda</taxon>
        <taxon>Hexapoda</taxon>
        <taxon>Insecta</taxon>
        <taxon>Pterygota</taxon>
        <taxon>Neoptera</taxon>
        <taxon>Paraneoptera</taxon>
        <taxon>Hemiptera</taxon>
        <taxon>Heteroptera</taxon>
        <taxon>Panheteroptera</taxon>
        <taxon>Cimicomorpha</taxon>
        <taxon>Miridae</taxon>
        <taxon>Mirini</taxon>
        <taxon>Apolygus</taxon>
    </lineage>
</organism>
<feature type="region of interest" description="Disordered" evidence="1">
    <location>
        <begin position="1"/>
        <end position="87"/>
    </location>
</feature>
<dbReference type="AlphaFoldDB" id="A0A8S9WNK6"/>
<reference evidence="2" key="1">
    <citation type="journal article" date="2021" name="Mol. Ecol. Resour.">
        <title>Apolygus lucorum genome provides insights into omnivorousness and mesophyll feeding.</title>
        <authorList>
            <person name="Liu Y."/>
            <person name="Liu H."/>
            <person name="Wang H."/>
            <person name="Huang T."/>
            <person name="Liu B."/>
            <person name="Yang B."/>
            <person name="Yin L."/>
            <person name="Li B."/>
            <person name="Zhang Y."/>
            <person name="Zhang S."/>
            <person name="Jiang F."/>
            <person name="Zhang X."/>
            <person name="Ren Y."/>
            <person name="Wang B."/>
            <person name="Wang S."/>
            <person name="Lu Y."/>
            <person name="Wu K."/>
            <person name="Fan W."/>
            <person name="Wang G."/>
        </authorList>
    </citation>
    <scope>NUCLEOTIDE SEQUENCE</scope>
    <source>
        <strain evidence="2">12Hb</strain>
    </source>
</reference>
<accession>A0A8S9WNK6</accession>
<dbReference type="EMBL" id="WIXP02000016">
    <property type="protein sequence ID" value="KAF6198372.1"/>
    <property type="molecule type" value="Genomic_DNA"/>
</dbReference>
<evidence type="ECO:0000313" key="2">
    <source>
        <dbReference type="EMBL" id="KAF6198372.1"/>
    </source>
</evidence>